<proteinExistence type="predicted"/>
<accession>A0ABQ9Z589</accession>
<sequence length="70" mass="8196">MNVWCLKFYTPGIHRDPKPDYIYRAATVNRISKSFGSTMRYCCLSSFPSQYQRCTMSQKKNCLYAKGYSC</sequence>
<evidence type="ECO:0000313" key="1">
    <source>
        <dbReference type="EMBL" id="KAK4008076.1"/>
    </source>
</evidence>
<gene>
    <name evidence="1" type="ORF">OUZ56_013232</name>
</gene>
<dbReference type="EMBL" id="JAOYFB010000002">
    <property type="protein sequence ID" value="KAK4008076.1"/>
    <property type="molecule type" value="Genomic_DNA"/>
</dbReference>
<protein>
    <submittedName>
        <fullName evidence="1">Uncharacterized protein</fullName>
    </submittedName>
</protein>
<comment type="caution">
    <text evidence="1">The sequence shown here is derived from an EMBL/GenBank/DDBJ whole genome shotgun (WGS) entry which is preliminary data.</text>
</comment>
<name>A0ABQ9Z589_9CRUS</name>
<dbReference type="Proteomes" id="UP001234178">
    <property type="component" value="Unassembled WGS sequence"/>
</dbReference>
<organism evidence="1 2">
    <name type="scientific">Daphnia magna</name>
    <dbReference type="NCBI Taxonomy" id="35525"/>
    <lineage>
        <taxon>Eukaryota</taxon>
        <taxon>Metazoa</taxon>
        <taxon>Ecdysozoa</taxon>
        <taxon>Arthropoda</taxon>
        <taxon>Crustacea</taxon>
        <taxon>Branchiopoda</taxon>
        <taxon>Diplostraca</taxon>
        <taxon>Cladocera</taxon>
        <taxon>Anomopoda</taxon>
        <taxon>Daphniidae</taxon>
        <taxon>Daphnia</taxon>
    </lineage>
</organism>
<keyword evidence="2" id="KW-1185">Reference proteome</keyword>
<evidence type="ECO:0000313" key="2">
    <source>
        <dbReference type="Proteomes" id="UP001234178"/>
    </source>
</evidence>
<reference evidence="1 2" key="1">
    <citation type="journal article" date="2023" name="Nucleic Acids Res.">
        <title>The hologenome of Daphnia magna reveals possible DNA methylation and microbiome-mediated evolution of the host genome.</title>
        <authorList>
            <person name="Chaturvedi A."/>
            <person name="Li X."/>
            <person name="Dhandapani V."/>
            <person name="Marshall H."/>
            <person name="Kissane S."/>
            <person name="Cuenca-Cambronero M."/>
            <person name="Asole G."/>
            <person name="Calvet F."/>
            <person name="Ruiz-Romero M."/>
            <person name="Marangio P."/>
            <person name="Guigo R."/>
            <person name="Rago D."/>
            <person name="Mirbahai L."/>
            <person name="Eastwood N."/>
            <person name="Colbourne J.K."/>
            <person name="Zhou J."/>
            <person name="Mallon E."/>
            <person name="Orsini L."/>
        </authorList>
    </citation>
    <scope>NUCLEOTIDE SEQUENCE [LARGE SCALE GENOMIC DNA]</scope>
    <source>
        <strain evidence="1">LRV0_1</strain>
    </source>
</reference>